<accession>A0A427XK25</accession>
<comment type="caution">
    <text evidence="2">The sequence shown here is derived from an EMBL/GenBank/DDBJ whole genome shotgun (WGS) entry which is preliminary data.</text>
</comment>
<protein>
    <submittedName>
        <fullName evidence="2">Uncharacterized protein</fullName>
    </submittedName>
</protein>
<sequence>MTGISSSHGPPASTEPTPRPELEVQLVESLGGLGSDVQERANSLGPDVSQQALSQPRQPTPPIPPTPLPDMGHPAIIAHSLAIGAILDSRGERGR</sequence>
<evidence type="ECO:0000313" key="3">
    <source>
        <dbReference type="Proteomes" id="UP000279236"/>
    </source>
</evidence>
<dbReference type="EMBL" id="RSCE01000010">
    <property type="protein sequence ID" value="RSH79107.1"/>
    <property type="molecule type" value="Genomic_DNA"/>
</dbReference>
<feature type="region of interest" description="Disordered" evidence="1">
    <location>
        <begin position="1"/>
        <end position="74"/>
    </location>
</feature>
<proteinExistence type="predicted"/>
<dbReference type="RefSeq" id="XP_028474254.1">
    <property type="nucleotide sequence ID" value="XM_028616947.1"/>
</dbReference>
<evidence type="ECO:0000256" key="1">
    <source>
        <dbReference type="SAM" id="MobiDB-lite"/>
    </source>
</evidence>
<dbReference type="AlphaFoldDB" id="A0A427XK25"/>
<dbReference type="Proteomes" id="UP000279236">
    <property type="component" value="Unassembled WGS sequence"/>
</dbReference>
<dbReference type="GeneID" id="39585688"/>
<name>A0A427XK25_9TREE</name>
<reference evidence="2 3" key="1">
    <citation type="submission" date="2018-11" db="EMBL/GenBank/DDBJ databases">
        <title>Genome sequence of Apiotrichum porosum DSM 27194.</title>
        <authorList>
            <person name="Aliyu H."/>
            <person name="Gorte O."/>
            <person name="Ochsenreither K."/>
        </authorList>
    </citation>
    <scope>NUCLEOTIDE SEQUENCE [LARGE SCALE GENOMIC DNA]</scope>
    <source>
        <strain evidence="2 3">DSM 27194</strain>
    </source>
</reference>
<evidence type="ECO:0000313" key="2">
    <source>
        <dbReference type="EMBL" id="RSH79107.1"/>
    </source>
</evidence>
<organism evidence="2 3">
    <name type="scientific">Apiotrichum porosum</name>
    <dbReference type="NCBI Taxonomy" id="105984"/>
    <lineage>
        <taxon>Eukaryota</taxon>
        <taxon>Fungi</taxon>
        <taxon>Dikarya</taxon>
        <taxon>Basidiomycota</taxon>
        <taxon>Agaricomycotina</taxon>
        <taxon>Tremellomycetes</taxon>
        <taxon>Trichosporonales</taxon>
        <taxon>Trichosporonaceae</taxon>
        <taxon>Apiotrichum</taxon>
    </lineage>
</organism>
<feature type="compositionally biased region" description="Pro residues" evidence="1">
    <location>
        <begin position="58"/>
        <end position="68"/>
    </location>
</feature>
<gene>
    <name evidence="2" type="ORF">EHS24_001145</name>
</gene>
<keyword evidence="3" id="KW-1185">Reference proteome</keyword>